<dbReference type="Proteomes" id="UP000653493">
    <property type="component" value="Unassembled WGS sequence"/>
</dbReference>
<protein>
    <recommendedName>
        <fullName evidence="4 9">Enolase</fullName>
        <ecNumber evidence="3 9">4.2.1.11</ecNumber>
    </recommendedName>
    <alternativeName>
        <fullName evidence="9">2-phospho-D-glycerate hydro-lyase</fullName>
    </alternativeName>
    <alternativeName>
        <fullName evidence="9">2-phosphoglycerate dehydratase</fullName>
    </alternativeName>
</protein>
<name>A0A918GJJ2_STRGD</name>
<sequence>MPSVRSVTAREVLDALAVPTVEVDVVLDDGSRGRASVAGGISRGPFAVELRDGGDRFAGLGVTRAVRGVRETIGPALHGHDVTDQRAVDRLLCDLDATPDKSRLGANATLAVSAAVARAAAASTGAPLYRRLAGDGTPTLPVPQMNVLSGRGPGAVTDVREFMLVPHGASSFRQALTWCAETHRALRSLSRARGWATAVDDEGALAPPVEGNDAAFALLAEAIEAAGLRPGTDVAVGIDVGPGRRADGTYRFDGAVRDTEGMIGLYAGWLARHPLVSVEDPLDAADRAGWTQLTAALGDRLQLTGDSLFAGQAERLRRGIADGAANAVLLKPGQLGTLTETLDTMALARESGYRCTVSHRTGETDDPLIAELAAATGCGQLKSGAPVRGERVAKYNELLRIEEDLGAAARYGERTEAR</sequence>
<comment type="catalytic activity">
    <reaction evidence="9">
        <text>(2R)-2-phosphoglycerate = phosphoenolpyruvate + H2O</text>
        <dbReference type="Rhea" id="RHEA:10164"/>
        <dbReference type="ChEBI" id="CHEBI:15377"/>
        <dbReference type="ChEBI" id="CHEBI:58289"/>
        <dbReference type="ChEBI" id="CHEBI:58702"/>
        <dbReference type="EC" id="4.2.1.11"/>
    </reaction>
</comment>
<keyword evidence="7 9" id="KW-0324">Glycolysis</keyword>
<feature type="binding site" evidence="9 11">
    <location>
        <position position="306"/>
    </location>
    <ligand>
        <name>Mg(2+)</name>
        <dbReference type="ChEBI" id="CHEBI:18420"/>
    </ligand>
</feature>
<dbReference type="HAMAP" id="MF_00318">
    <property type="entry name" value="Enolase"/>
    <property type="match status" value="1"/>
</dbReference>
<evidence type="ECO:0000256" key="3">
    <source>
        <dbReference type="ARBA" id="ARBA00012058"/>
    </source>
</evidence>
<evidence type="ECO:0000259" key="12">
    <source>
        <dbReference type="SMART" id="SM01192"/>
    </source>
</evidence>
<dbReference type="Pfam" id="PF03952">
    <property type="entry name" value="Enolase_N"/>
    <property type="match status" value="1"/>
</dbReference>
<evidence type="ECO:0000256" key="7">
    <source>
        <dbReference type="ARBA" id="ARBA00023152"/>
    </source>
</evidence>
<evidence type="ECO:0000313" key="15">
    <source>
        <dbReference type="Proteomes" id="UP000653493"/>
    </source>
</evidence>
<evidence type="ECO:0000256" key="6">
    <source>
        <dbReference type="ARBA" id="ARBA00022842"/>
    </source>
</evidence>
<dbReference type="PANTHER" id="PTHR11902">
    <property type="entry name" value="ENOLASE"/>
    <property type="match status" value="1"/>
</dbReference>
<feature type="binding site" evidence="9 11">
    <location>
        <position position="279"/>
    </location>
    <ligand>
        <name>Mg(2+)</name>
        <dbReference type="ChEBI" id="CHEBI:18420"/>
    </ligand>
</feature>
<dbReference type="AlphaFoldDB" id="A0A918GJJ2"/>
<proteinExistence type="inferred from homology"/>
<dbReference type="SMART" id="SM01193">
    <property type="entry name" value="Enolase_N"/>
    <property type="match status" value="1"/>
</dbReference>
<feature type="binding site" evidence="9">
    <location>
        <position position="331"/>
    </location>
    <ligand>
        <name>(2R)-2-phosphoglycerate</name>
        <dbReference type="ChEBI" id="CHEBI:58289"/>
    </ligand>
</feature>
<gene>
    <name evidence="9 14" type="primary">eno</name>
    <name evidence="14" type="ORF">GCM10010238_33870</name>
</gene>
<evidence type="ECO:0000259" key="13">
    <source>
        <dbReference type="SMART" id="SM01193"/>
    </source>
</evidence>
<dbReference type="GO" id="GO:0006096">
    <property type="term" value="P:glycolytic process"/>
    <property type="evidence" value="ECO:0007669"/>
    <property type="project" value="UniProtKB-UniRule"/>
</dbReference>
<comment type="subcellular location">
    <subcellularLocation>
        <location evidence="9">Cytoplasm</location>
    </subcellularLocation>
    <subcellularLocation>
        <location evidence="9">Secreted</location>
    </subcellularLocation>
    <subcellularLocation>
        <location evidence="9">Cell surface</location>
    </subcellularLocation>
    <text evidence="9">Fractions of enolase are present in both the cytoplasm and on the cell surface.</text>
</comment>
<reference evidence="14" key="1">
    <citation type="journal article" date="2014" name="Int. J. Syst. Evol. Microbiol.">
        <title>Complete genome sequence of Corynebacterium casei LMG S-19264T (=DSM 44701T), isolated from a smear-ripened cheese.</title>
        <authorList>
            <consortium name="US DOE Joint Genome Institute (JGI-PGF)"/>
            <person name="Walter F."/>
            <person name="Albersmeier A."/>
            <person name="Kalinowski J."/>
            <person name="Ruckert C."/>
        </authorList>
    </citation>
    <scope>NUCLEOTIDE SEQUENCE</scope>
    <source>
        <strain evidence="14">JCM 4234</strain>
    </source>
</reference>
<evidence type="ECO:0000313" key="14">
    <source>
        <dbReference type="EMBL" id="GGS41537.1"/>
    </source>
</evidence>
<keyword evidence="9" id="KW-0963">Cytoplasm</keyword>
<comment type="pathway">
    <text evidence="1 9">Carbohydrate degradation; glycolysis; pyruvate from D-glyceraldehyde 3-phosphate: step 4/5.</text>
</comment>
<evidence type="ECO:0000256" key="2">
    <source>
        <dbReference type="ARBA" id="ARBA00009604"/>
    </source>
</evidence>
<evidence type="ECO:0000256" key="8">
    <source>
        <dbReference type="ARBA" id="ARBA00023239"/>
    </source>
</evidence>
<evidence type="ECO:0000256" key="1">
    <source>
        <dbReference type="ARBA" id="ARBA00005031"/>
    </source>
</evidence>
<dbReference type="GO" id="GO:0005576">
    <property type="term" value="C:extracellular region"/>
    <property type="evidence" value="ECO:0007669"/>
    <property type="project" value="UniProtKB-SubCell"/>
</dbReference>
<dbReference type="SFLD" id="SFLDS00001">
    <property type="entry name" value="Enolase"/>
    <property type="match status" value="1"/>
</dbReference>
<organism evidence="14 15">
    <name type="scientific">Streptomyces griseoviridis</name>
    <dbReference type="NCBI Taxonomy" id="45398"/>
    <lineage>
        <taxon>Bacteria</taxon>
        <taxon>Bacillati</taxon>
        <taxon>Actinomycetota</taxon>
        <taxon>Actinomycetes</taxon>
        <taxon>Kitasatosporales</taxon>
        <taxon>Streptomycetaceae</taxon>
        <taxon>Streptomyces</taxon>
    </lineage>
</organism>
<dbReference type="PIRSF" id="PIRSF001400">
    <property type="entry name" value="Enolase"/>
    <property type="match status" value="1"/>
</dbReference>
<feature type="binding site" evidence="9">
    <location>
        <position position="360"/>
    </location>
    <ligand>
        <name>(2R)-2-phosphoglycerate</name>
        <dbReference type="ChEBI" id="CHEBI:58289"/>
    </ligand>
</feature>
<dbReference type="SUPFAM" id="SSF54826">
    <property type="entry name" value="Enolase N-terminal domain-like"/>
    <property type="match status" value="1"/>
</dbReference>
<keyword evidence="6 9" id="KW-0460">Magnesium</keyword>
<keyword evidence="5 9" id="KW-0964">Secreted</keyword>
<dbReference type="SFLD" id="SFLDF00002">
    <property type="entry name" value="enolase"/>
    <property type="match status" value="1"/>
</dbReference>
<evidence type="ECO:0000256" key="5">
    <source>
        <dbReference type="ARBA" id="ARBA00022525"/>
    </source>
</evidence>
<dbReference type="InterPro" id="IPR000941">
    <property type="entry name" value="Enolase"/>
</dbReference>
<comment type="caution">
    <text evidence="9">Lacks conserved residue(s) required for the propagation of feature annotation.</text>
</comment>
<dbReference type="InterPro" id="IPR036849">
    <property type="entry name" value="Enolase-like_C_sf"/>
</dbReference>
<comment type="function">
    <text evidence="9">Catalyzes the reversible conversion of 2-phosphoglycerate (2-PG) into phosphoenolpyruvate (PEP). It is essential for the degradation of carbohydrates via glycolysis.</text>
</comment>
<accession>A0A918GJJ2</accession>
<dbReference type="Gene3D" id="3.30.390.10">
    <property type="entry name" value="Enolase-like, N-terminal domain"/>
    <property type="match status" value="1"/>
</dbReference>
<feature type="domain" description="Enolase C-terminal TIM barrel" evidence="12">
    <location>
        <begin position="137"/>
        <end position="418"/>
    </location>
</feature>
<feature type="binding site" evidence="9">
    <location>
        <position position="382"/>
    </location>
    <ligand>
        <name>(2R)-2-phosphoglycerate</name>
        <dbReference type="ChEBI" id="CHEBI:58289"/>
    </ligand>
</feature>
<dbReference type="InterPro" id="IPR020810">
    <property type="entry name" value="Enolase_C"/>
</dbReference>
<dbReference type="EMBL" id="BMSL01000008">
    <property type="protein sequence ID" value="GGS41537.1"/>
    <property type="molecule type" value="Genomic_DNA"/>
</dbReference>
<dbReference type="PANTHER" id="PTHR11902:SF1">
    <property type="entry name" value="ENOLASE"/>
    <property type="match status" value="1"/>
</dbReference>
<dbReference type="InterPro" id="IPR029017">
    <property type="entry name" value="Enolase-like_N"/>
</dbReference>
<feature type="domain" description="Enolase N-terminal" evidence="13">
    <location>
        <begin position="4"/>
        <end position="132"/>
    </location>
</feature>
<dbReference type="PRINTS" id="PR00148">
    <property type="entry name" value="ENOLASE"/>
</dbReference>
<evidence type="ECO:0000256" key="9">
    <source>
        <dbReference type="HAMAP-Rule" id="MF_00318"/>
    </source>
</evidence>
<comment type="cofactor">
    <cofactor evidence="9">
        <name>Mg(2+)</name>
        <dbReference type="ChEBI" id="CHEBI:18420"/>
    </cofactor>
    <text evidence="9">Binds a second Mg(2+) ion via substrate during catalysis.</text>
</comment>
<reference evidence="14" key="2">
    <citation type="submission" date="2020-09" db="EMBL/GenBank/DDBJ databases">
        <authorList>
            <person name="Sun Q."/>
            <person name="Ohkuma M."/>
        </authorList>
    </citation>
    <scope>NUCLEOTIDE SEQUENCE</scope>
    <source>
        <strain evidence="14">JCM 4234</strain>
    </source>
</reference>
<feature type="active site" description="Proton donor" evidence="9 10">
    <location>
        <position position="202"/>
    </location>
</feature>
<dbReference type="GO" id="GO:0000287">
    <property type="term" value="F:magnesium ion binding"/>
    <property type="evidence" value="ECO:0007669"/>
    <property type="project" value="UniProtKB-UniRule"/>
</dbReference>
<feature type="binding site" evidence="9 11">
    <location>
        <position position="239"/>
    </location>
    <ligand>
        <name>Mg(2+)</name>
        <dbReference type="ChEBI" id="CHEBI:18420"/>
    </ligand>
</feature>
<comment type="similarity">
    <text evidence="2 9">Belongs to the enolase family.</text>
</comment>
<dbReference type="Gene3D" id="3.20.20.120">
    <property type="entry name" value="Enolase-like C-terminal domain"/>
    <property type="match status" value="1"/>
</dbReference>
<dbReference type="GO" id="GO:0004634">
    <property type="term" value="F:phosphopyruvate hydratase activity"/>
    <property type="evidence" value="ECO:0007669"/>
    <property type="project" value="UniProtKB-UniRule"/>
</dbReference>
<comment type="caution">
    <text evidence="14">The sequence shown here is derived from an EMBL/GenBank/DDBJ whole genome shotgun (WGS) entry which is preliminary data.</text>
</comment>
<dbReference type="InterPro" id="IPR020811">
    <property type="entry name" value="Enolase_N"/>
</dbReference>
<evidence type="ECO:0000256" key="10">
    <source>
        <dbReference type="PIRSR" id="PIRSR001400-1"/>
    </source>
</evidence>
<feature type="active site" description="Proton acceptor" evidence="9 10">
    <location>
        <position position="331"/>
    </location>
</feature>
<dbReference type="GO" id="GO:0000015">
    <property type="term" value="C:phosphopyruvate hydratase complex"/>
    <property type="evidence" value="ECO:0007669"/>
    <property type="project" value="InterPro"/>
</dbReference>
<dbReference type="GO" id="GO:0009986">
    <property type="term" value="C:cell surface"/>
    <property type="evidence" value="ECO:0007669"/>
    <property type="project" value="UniProtKB-SubCell"/>
</dbReference>
<keyword evidence="8 9" id="KW-0456">Lyase</keyword>
<evidence type="ECO:0000256" key="11">
    <source>
        <dbReference type="PIRSR" id="PIRSR001400-3"/>
    </source>
</evidence>
<dbReference type="EC" id="4.2.1.11" evidence="3 9"/>
<comment type="cofactor">
    <cofactor evidence="11">
        <name>Mg(2+)</name>
        <dbReference type="ChEBI" id="CHEBI:18420"/>
    </cofactor>
    <text evidence="11">Mg(2+) is required for catalysis and for stabilizing the dimer.</text>
</comment>
<keyword evidence="9 11" id="KW-0479">Metal-binding</keyword>
<dbReference type="Pfam" id="PF00113">
    <property type="entry name" value="Enolase_C"/>
    <property type="match status" value="1"/>
</dbReference>
<dbReference type="SUPFAM" id="SSF51604">
    <property type="entry name" value="Enolase C-terminal domain-like"/>
    <property type="match status" value="1"/>
</dbReference>
<dbReference type="SMART" id="SM01192">
    <property type="entry name" value="Enolase_C"/>
    <property type="match status" value="1"/>
</dbReference>
<dbReference type="SFLD" id="SFLDG00178">
    <property type="entry name" value="enolase"/>
    <property type="match status" value="1"/>
</dbReference>
<evidence type="ECO:0000256" key="4">
    <source>
        <dbReference type="ARBA" id="ARBA00017068"/>
    </source>
</evidence>
<keyword evidence="15" id="KW-1185">Reference proteome</keyword>